<evidence type="ECO:0000313" key="7">
    <source>
        <dbReference type="Proteomes" id="UP000216225"/>
    </source>
</evidence>
<dbReference type="PANTHER" id="PTHR24221">
    <property type="entry name" value="ATP-BINDING CASSETTE SUB-FAMILY B"/>
    <property type="match status" value="1"/>
</dbReference>
<name>A0A420K8F2_9BURK</name>
<evidence type="ECO:0000256" key="3">
    <source>
        <dbReference type="ARBA" id="ARBA00022989"/>
    </source>
</evidence>
<dbReference type="SUPFAM" id="SSF90123">
    <property type="entry name" value="ABC transporter transmembrane region"/>
    <property type="match status" value="1"/>
</dbReference>
<evidence type="ECO:0000256" key="4">
    <source>
        <dbReference type="ARBA" id="ARBA00023136"/>
    </source>
</evidence>
<evidence type="ECO:0000259" key="5">
    <source>
        <dbReference type="Pfam" id="PF00005"/>
    </source>
</evidence>
<dbReference type="GO" id="GO:0005524">
    <property type="term" value="F:ATP binding"/>
    <property type="evidence" value="ECO:0007669"/>
    <property type="project" value="UniProtKB-KW"/>
</dbReference>
<keyword evidence="4" id="KW-0472">Membrane</keyword>
<dbReference type="InterPro" id="IPR039421">
    <property type="entry name" value="Type_1_exporter"/>
</dbReference>
<dbReference type="GO" id="GO:0005886">
    <property type="term" value="C:plasma membrane"/>
    <property type="evidence" value="ECO:0007669"/>
    <property type="project" value="UniProtKB-SubCell"/>
</dbReference>
<keyword evidence="6" id="KW-0547">Nucleotide-binding</keyword>
<keyword evidence="6" id="KW-0067">ATP-binding</keyword>
<dbReference type="Gene3D" id="1.20.1560.10">
    <property type="entry name" value="ABC transporter type 1, transmembrane domain"/>
    <property type="match status" value="1"/>
</dbReference>
<feature type="non-terminal residue" evidence="6">
    <location>
        <position position="229"/>
    </location>
</feature>
<dbReference type="Proteomes" id="UP000216225">
    <property type="component" value="Unassembled WGS sequence"/>
</dbReference>
<dbReference type="InterPro" id="IPR003439">
    <property type="entry name" value="ABC_transporter-like_ATP-bd"/>
</dbReference>
<comment type="caution">
    <text evidence="6">The sequence shown here is derived from an EMBL/GenBank/DDBJ whole genome shotgun (WGS) entry which is preliminary data.</text>
</comment>
<dbReference type="EMBL" id="NKDB02000005">
    <property type="protein sequence ID" value="RKJ94707.1"/>
    <property type="molecule type" value="Genomic_DNA"/>
</dbReference>
<keyword evidence="3" id="KW-1133">Transmembrane helix</keyword>
<dbReference type="InterPro" id="IPR027417">
    <property type="entry name" value="P-loop_NTPase"/>
</dbReference>
<feature type="domain" description="ABC transporter" evidence="5">
    <location>
        <begin position="101"/>
        <end position="229"/>
    </location>
</feature>
<organism evidence="6 7">
    <name type="scientific">Alicycliphilus denitrificans</name>
    <dbReference type="NCBI Taxonomy" id="179636"/>
    <lineage>
        <taxon>Bacteria</taxon>
        <taxon>Pseudomonadati</taxon>
        <taxon>Pseudomonadota</taxon>
        <taxon>Betaproteobacteria</taxon>
        <taxon>Burkholderiales</taxon>
        <taxon>Comamonadaceae</taxon>
        <taxon>Alicycliphilus</taxon>
    </lineage>
</organism>
<protein>
    <submittedName>
        <fullName evidence="6">ABC transporter ATP-binding protein</fullName>
    </submittedName>
</protein>
<sequence>MPALAVLAVASLAGWLVAQGRLDAALLPLAVVLAGAALAPIAEVAQAARRLGDVRAGAQRVLAILRQPARVRDTGQAARPAMADVCFDDVHFGYGTVQPVLRGASFAIRAGECVALAGPSGAGKTTCVHLLLRLIEPDAGAIRIGGTDLRDLPLATLRALVAVVPQDLHLFDASVADNIRLGRPGAAMAEVREAARLAQAHGFIAALPQGYGTRCGERGAQLSRGQRQR</sequence>
<evidence type="ECO:0000256" key="2">
    <source>
        <dbReference type="ARBA" id="ARBA00022692"/>
    </source>
</evidence>
<evidence type="ECO:0000313" key="6">
    <source>
        <dbReference type="EMBL" id="RKJ94707.1"/>
    </source>
</evidence>
<dbReference type="PANTHER" id="PTHR24221:SF654">
    <property type="entry name" value="ATP-BINDING CASSETTE SUB-FAMILY B MEMBER 6"/>
    <property type="match status" value="1"/>
</dbReference>
<gene>
    <name evidence="6" type="ORF">CE154_020635</name>
</gene>
<dbReference type="SUPFAM" id="SSF52540">
    <property type="entry name" value="P-loop containing nucleoside triphosphate hydrolases"/>
    <property type="match status" value="1"/>
</dbReference>
<reference evidence="6 7" key="1">
    <citation type="submission" date="2018-09" db="EMBL/GenBank/DDBJ databases">
        <title>Genome comparison of Alicycliphilus sp. BQ1, a polyurethanolytic bacterium, with its closest phylogenetic relatives Alicycliphilus denitrificans BC and K601, unable to attack polyurethane.</title>
        <authorList>
            <person name="Loza-Tavera H."/>
            <person name="Lozano L."/>
            <person name="Cevallos M."/>
            <person name="Maya-Lucas O."/>
            <person name="Garcia-Mena J."/>
            <person name="Hernandez J."/>
        </authorList>
    </citation>
    <scope>NUCLEOTIDE SEQUENCE [LARGE SCALE GENOMIC DNA]</scope>
    <source>
        <strain evidence="6 7">BQ1</strain>
    </source>
</reference>
<keyword evidence="2" id="KW-0812">Transmembrane</keyword>
<dbReference type="Pfam" id="PF00005">
    <property type="entry name" value="ABC_tran"/>
    <property type="match status" value="1"/>
</dbReference>
<dbReference type="AlphaFoldDB" id="A0A420K8F2"/>
<comment type="subcellular location">
    <subcellularLocation>
        <location evidence="1">Cell membrane</location>
        <topology evidence="1">Multi-pass membrane protein</topology>
    </subcellularLocation>
</comment>
<dbReference type="Gene3D" id="3.40.50.300">
    <property type="entry name" value="P-loop containing nucleotide triphosphate hydrolases"/>
    <property type="match status" value="1"/>
</dbReference>
<accession>A0A420K8F2</accession>
<dbReference type="InterPro" id="IPR036640">
    <property type="entry name" value="ABC1_TM_sf"/>
</dbReference>
<dbReference type="GO" id="GO:0042626">
    <property type="term" value="F:ATPase-coupled transmembrane transporter activity"/>
    <property type="evidence" value="ECO:0007669"/>
    <property type="project" value="TreeGrafter"/>
</dbReference>
<evidence type="ECO:0000256" key="1">
    <source>
        <dbReference type="ARBA" id="ARBA00004651"/>
    </source>
</evidence>
<proteinExistence type="predicted"/>
<dbReference type="GO" id="GO:0016887">
    <property type="term" value="F:ATP hydrolysis activity"/>
    <property type="evidence" value="ECO:0007669"/>
    <property type="project" value="InterPro"/>
</dbReference>